<proteinExistence type="predicted"/>
<sequence length="64" mass="7106">MKKIELHGRLSLNKETIVTLNDDQMNSLKGGAPGFLSIGSKCTQATEKCRSQDISRPIFCNEHD</sequence>
<organism evidence="1 2">
    <name type="scientific">Cryomorpha ignava</name>
    <dbReference type="NCBI Taxonomy" id="101383"/>
    <lineage>
        <taxon>Bacteria</taxon>
        <taxon>Pseudomonadati</taxon>
        <taxon>Bacteroidota</taxon>
        <taxon>Flavobacteriia</taxon>
        <taxon>Flavobacteriales</taxon>
        <taxon>Cryomorphaceae</taxon>
        <taxon>Cryomorpha</taxon>
    </lineage>
</organism>
<dbReference type="AlphaFoldDB" id="A0A7K3WQ68"/>
<name>A0A7K3WQ68_9FLAO</name>
<dbReference type="InterPro" id="IPR058238">
    <property type="entry name" value="Lant_leader_dom"/>
</dbReference>
<protein>
    <submittedName>
        <fullName evidence="1">Uncharacterized protein</fullName>
    </submittedName>
</protein>
<evidence type="ECO:0000313" key="1">
    <source>
        <dbReference type="EMBL" id="NEN23800.1"/>
    </source>
</evidence>
<keyword evidence="2" id="KW-1185">Reference proteome</keyword>
<dbReference type="Proteomes" id="UP000486602">
    <property type="component" value="Unassembled WGS sequence"/>
</dbReference>
<reference evidence="1 2" key="1">
    <citation type="submission" date="2020-02" db="EMBL/GenBank/DDBJ databases">
        <title>Out from the shadows clarifying the taxonomy of the family Cryomorphaceae and related taxa by utilizing the GTDB taxonomic framework.</title>
        <authorList>
            <person name="Bowman J.P."/>
        </authorList>
    </citation>
    <scope>NUCLEOTIDE SEQUENCE [LARGE SCALE GENOMIC DNA]</scope>
    <source>
        <strain evidence="1 2">QSSC 1-22</strain>
    </source>
</reference>
<dbReference type="EMBL" id="JAAGVY010000015">
    <property type="protein sequence ID" value="NEN23800.1"/>
    <property type="molecule type" value="Genomic_DNA"/>
</dbReference>
<evidence type="ECO:0000313" key="2">
    <source>
        <dbReference type="Proteomes" id="UP000486602"/>
    </source>
</evidence>
<comment type="caution">
    <text evidence="1">The sequence shown here is derived from an EMBL/GenBank/DDBJ whole genome shotgun (WGS) entry which is preliminary data.</text>
</comment>
<dbReference type="NCBIfam" id="NF038153">
    <property type="entry name" value="lant_leader_L1a"/>
    <property type="match status" value="1"/>
</dbReference>
<gene>
    <name evidence="1" type="ORF">G3O08_09830</name>
</gene>
<dbReference type="RefSeq" id="WP_163285192.1">
    <property type="nucleotide sequence ID" value="NZ_JAAGVY010000015.1"/>
</dbReference>
<accession>A0A7K3WQ68</accession>